<protein>
    <submittedName>
        <fullName evidence="8">ABC transporter</fullName>
    </submittedName>
</protein>
<dbReference type="InterPro" id="IPR003439">
    <property type="entry name" value="ABC_transporter-like_ATP-bd"/>
</dbReference>
<dbReference type="SMART" id="SM00382">
    <property type="entry name" value="AAA"/>
    <property type="match status" value="2"/>
</dbReference>
<dbReference type="AlphaFoldDB" id="A0A2G1QP06"/>
<keyword evidence="4" id="KW-0677">Repeat</keyword>
<comment type="caution">
    <text evidence="8">The sequence shown here is derived from an EMBL/GenBank/DDBJ whole genome shotgun (WGS) entry which is preliminary data.</text>
</comment>
<organism evidence="8 9">
    <name type="scientific">Zhengella mangrovi</name>
    <dbReference type="NCBI Taxonomy" id="1982044"/>
    <lineage>
        <taxon>Bacteria</taxon>
        <taxon>Pseudomonadati</taxon>
        <taxon>Pseudomonadota</taxon>
        <taxon>Alphaproteobacteria</taxon>
        <taxon>Hyphomicrobiales</taxon>
        <taxon>Notoacmeibacteraceae</taxon>
        <taxon>Zhengella</taxon>
    </lineage>
</organism>
<keyword evidence="5" id="KW-0547">Nucleotide-binding</keyword>
<dbReference type="Proteomes" id="UP000221168">
    <property type="component" value="Unassembled WGS sequence"/>
</dbReference>
<dbReference type="InterPro" id="IPR017871">
    <property type="entry name" value="ABC_transporter-like_CS"/>
</dbReference>
<reference evidence="8 9" key="1">
    <citation type="submission" date="2017-10" db="EMBL/GenBank/DDBJ databases">
        <title>Sedimentibacterium mangrovi gen. nov., sp. nov., a novel member of family Phyllobacteriacea isolated from mangrove sediment.</title>
        <authorList>
            <person name="Liao H."/>
            <person name="Tian Y."/>
        </authorList>
    </citation>
    <scope>NUCLEOTIDE SEQUENCE [LARGE SCALE GENOMIC DNA]</scope>
    <source>
        <strain evidence="8 9">X9-2-2</strain>
    </source>
</reference>
<evidence type="ECO:0000313" key="9">
    <source>
        <dbReference type="Proteomes" id="UP000221168"/>
    </source>
</evidence>
<keyword evidence="2" id="KW-0813">Transport</keyword>
<dbReference type="CDD" id="cd03215">
    <property type="entry name" value="ABC_Carb_Monos_II"/>
    <property type="match status" value="1"/>
</dbReference>
<dbReference type="PANTHER" id="PTHR43790:SF9">
    <property type="entry name" value="GALACTOFURANOSE TRANSPORTER ATP-BINDING PROTEIN YTFR"/>
    <property type="match status" value="1"/>
</dbReference>
<gene>
    <name evidence="8" type="ORF">CSC94_10335</name>
</gene>
<evidence type="ECO:0000256" key="2">
    <source>
        <dbReference type="ARBA" id="ARBA00022448"/>
    </source>
</evidence>
<evidence type="ECO:0000313" key="8">
    <source>
        <dbReference type="EMBL" id="PHP66948.1"/>
    </source>
</evidence>
<evidence type="ECO:0000256" key="3">
    <source>
        <dbReference type="ARBA" id="ARBA00022597"/>
    </source>
</evidence>
<dbReference type="OrthoDB" id="9805029at2"/>
<proteinExistence type="inferred from homology"/>
<keyword evidence="6" id="KW-0067">ATP-binding</keyword>
<feature type="domain" description="ABC transporter" evidence="7">
    <location>
        <begin position="7"/>
        <end position="241"/>
    </location>
</feature>
<feature type="domain" description="ABC transporter" evidence="7">
    <location>
        <begin position="241"/>
        <end position="495"/>
    </location>
</feature>
<evidence type="ECO:0000256" key="6">
    <source>
        <dbReference type="ARBA" id="ARBA00022840"/>
    </source>
</evidence>
<dbReference type="GO" id="GO:0016887">
    <property type="term" value="F:ATP hydrolysis activity"/>
    <property type="evidence" value="ECO:0007669"/>
    <property type="project" value="InterPro"/>
</dbReference>
<dbReference type="Gene3D" id="3.40.50.300">
    <property type="entry name" value="P-loop containing nucleotide triphosphate hydrolases"/>
    <property type="match status" value="2"/>
</dbReference>
<evidence type="ECO:0000259" key="7">
    <source>
        <dbReference type="PROSITE" id="PS50893"/>
    </source>
</evidence>
<accession>A0A2G1QP06</accession>
<dbReference type="PROSITE" id="PS00211">
    <property type="entry name" value="ABC_TRANSPORTER_1"/>
    <property type="match status" value="1"/>
</dbReference>
<dbReference type="PANTHER" id="PTHR43790">
    <property type="entry name" value="CARBOHYDRATE TRANSPORT ATP-BINDING PROTEIN MG119-RELATED"/>
    <property type="match status" value="1"/>
</dbReference>
<name>A0A2G1QP06_9HYPH</name>
<evidence type="ECO:0000256" key="5">
    <source>
        <dbReference type="ARBA" id="ARBA00022741"/>
    </source>
</evidence>
<dbReference type="GO" id="GO:0005524">
    <property type="term" value="F:ATP binding"/>
    <property type="evidence" value="ECO:0007669"/>
    <property type="project" value="UniProtKB-KW"/>
</dbReference>
<dbReference type="EMBL" id="PDVP01000005">
    <property type="protein sequence ID" value="PHP66948.1"/>
    <property type="molecule type" value="Genomic_DNA"/>
</dbReference>
<dbReference type="CDD" id="cd03216">
    <property type="entry name" value="ABC_Carb_Monos_I"/>
    <property type="match status" value="1"/>
</dbReference>
<sequence length="502" mass="53950">MTGDALLSVRGIGVRFGDVDVLSGVDLDIRPGEIHGLIGENGAGKSTLGKVLGGYYRATHGRVIVGGQTQDRWDTPTALANGVAIMHQELQLVPALTVAQNVFLGLEENSHGILRRTEAARLETLMDESGLRLEPNARAASLTIAEQQKIEILRALARQARVIVMDEPTASLSRKEIDQLHRIMRALRDEGRSIIYVTHFLNDILEVTDRITVLRNGEKVHTRETAGETRETLVSAMLGGVKTETLYPPRARTHGGVVLSVRDLVSTNGTRVDRLDIRAGEIVGLAGLVGAGRSEIARAIIGADPATGTVEVAGRVLRERTIAEATEAGLVMVPEDRRGQGLVMSLPVRANISLPHLRRLSLGGIMAKARERALALGLIRQLDVRPAIVDGDVSNYSGGNQQKVLIGKWLAGDPKVLILDEPSRGVDVGARETIHREIGRLASQGVAILVISSEIDEVLGLATRVFLVDRGRLVDEIDPDEVGEARVLAALFNHQGTGDTAA</sequence>
<dbReference type="InterPro" id="IPR003593">
    <property type="entry name" value="AAA+_ATPase"/>
</dbReference>
<evidence type="ECO:0000256" key="4">
    <source>
        <dbReference type="ARBA" id="ARBA00022737"/>
    </source>
</evidence>
<keyword evidence="9" id="KW-1185">Reference proteome</keyword>
<dbReference type="InterPro" id="IPR050107">
    <property type="entry name" value="ABC_carbohydrate_import_ATPase"/>
</dbReference>
<dbReference type="RefSeq" id="WP_099306269.1">
    <property type="nucleotide sequence ID" value="NZ_PDVP01000005.1"/>
</dbReference>
<dbReference type="SUPFAM" id="SSF52540">
    <property type="entry name" value="P-loop containing nucleoside triphosphate hydrolases"/>
    <property type="match status" value="2"/>
</dbReference>
<dbReference type="PROSITE" id="PS50893">
    <property type="entry name" value="ABC_TRANSPORTER_2"/>
    <property type="match status" value="2"/>
</dbReference>
<evidence type="ECO:0000256" key="1">
    <source>
        <dbReference type="ARBA" id="ARBA00005417"/>
    </source>
</evidence>
<comment type="similarity">
    <text evidence="1">Belongs to the ABC transporter superfamily.</text>
</comment>
<keyword evidence="3" id="KW-0762">Sugar transport</keyword>
<dbReference type="Pfam" id="PF00005">
    <property type="entry name" value="ABC_tran"/>
    <property type="match status" value="2"/>
</dbReference>
<dbReference type="InterPro" id="IPR027417">
    <property type="entry name" value="P-loop_NTPase"/>
</dbReference>